<proteinExistence type="evidence at transcript level"/>
<dbReference type="SUPFAM" id="SSF52833">
    <property type="entry name" value="Thioredoxin-like"/>
    <property type="match status" value="1"/>
</dbReference>
<dbReference type="OMA" id="PWFKEQD"/>
<dbReference type="Proteomes" id="UP000012073">
    <property type="component" value="Unassembled WGS sequence"/>
</dbReference>
<dbReference type="KEGG" id="ccp:CHC_T00008810001"/>
<dbReference type="Pfam" id="PF14497">
    <property type="entry name" value="GST_C_3"/>
    <property type="match status" value="1"/>
</dbReference>
<gene>
    <name evidence="3" type="primary">GST2</name>
    <name evidence="4" type="ORF">CHC_T00008810001</name>
</gene>
<reference evidence="3" key="2">
    <citation type="journal article" date="2008" name="Biochem. J.">
        <title>New members of the glutathione transferase family discovered in red and brown algae.</title>
        <authorList>
            <person name="Herve C."/>
            <person name="de Franco P.O."/>
            <person name="Groisillier A."/>
            <person name="Tonon T."/>
            <person name="Boyen C."/>
        </authorList>
    </citation>
    <scope>NUCLEOTIDE SEQUENCE</scope>
</reference>
<dbReference type="Pfam" id="PF02798">
    <property type="entry name" value="GST_N"/>
    <property type="match status" value="1"/>
</dbReference>
<keyword evidence="5" id="KW-1185">Reference proteome</keyword>
<reference evidence="3" key="1">
    <citation type="journal article" date="2006" name="J. Phycol.">
        <title>An expressed sequence tag analysis of thallus and regenerating protoplasts of Chondrus crispus (Gigartinales, Rhodophyceae).</title>
        <authorList>
            <person name="Collen J."/>
            <person name="Roeder V."/>
            <person name="Rousvoal S."/>
            <person name="Collin O."/>
            <person name="Kloareg B."/>
            <person name="Boyen C."/>
        </authorList>
    </citation>
    <scope>NUCLEOTIDE SEQUENCE</scope>
</reference>
<dbReference type="FunFam" id="3.40.30.10:FF:000608">
    <property type="entry name" value="Glutathione S-Transferase"/>
    <property type="match status" value="1"/>
</dbReference>
<dbReference type="STRING" id="2769.B1N8I3"/>
<name>B1N8I3_CHOCR</name>
<evidence type="ECO:0000313" key="5">
    <source>
        <dbReference type="Proteomes" id="UP000012073"/>
    </source>
</evidence>
<dbReference type="AlphaFoldDB" id="B1N8I3"/>
<reference evidence="5" key="3">
    <citation type="journal article" date="2013" name="Proc. Natl. Acad. Sci. U.S.A.">
        <title>Genome structure and metabolic features in the red seaweed Chondrus crispus shed light on evolution of the Archaeplastida.</title>
        <authorList>
            <person name="Collen J."/>
            <person name="Porcel B."/>
            <person name="Carre W."/>
            <person name="Ball S.G."/>
            <person name="Chaparro C."/>
            <person name="Tonon T."/>
            <person name="Barbeyron T."/>
            <person name="Michel G."/>
            <person name="Noel B."/>
            <person name="Valentin K."/>
            <person name="Elias M."/>
            <person name="Artiguenave F."/>
            <person name="Arun A."/>
            <person name="Aury J.M."/>
            <person name="Barbosa-Neto J.F."/>
            <person name="Bothwell J.H."/>
            <person name="Bouget F.Y."/>
            <person name="Brillet L."/>
            <person name="Cabello-Hurtado F."/>
            <person name="Capella-Gutierrez S."/>
            <person name="Charrier B."/>
            <person name="Cladiere L."/>
            <person name="Cock J.M."/>
            <person name="Coelho S.M."/>
            <person name="Colleoni C."/>
            <person name="Czjzek M."/>
            <person name="Da Silva C."/>
            <person name="Delage L."/>
            <person name="Denoeud F."/>
            <person name="Deschamps P."/>
            <person name="Dittami S.M."/>
            <person name="Gabaldon T."/>
            <person name="Gachon C.M."/>
            <person name="Groisillier A."/>
            <person name="Herve C."/>
            <person name="Jabbari K."/>
            <person name="Katinka M."/>
            <person name="Kloareg B."/>
            <person name="Kowalczyk N."/>
            <person name="Labadie K."/>
            <person name="Leblanc C."/>
            <person name="Lopez P.J."/>
            <person name="McLachlan D.H."/>
            <person name="Meslet-Cladiere L."/>
            <person name="Moustafa A."/>
            <person name="Nehr Z."/>
            <person name="Nyvall Collen P."/>
            <person name="Panaud O."/>
            <person name="Partensky F."/>
            <person name="Poulain J."/>
            <person name="Rensing S.A."/>
            <person name="Rousvoal S."/>
            <person name="Samson G."/>
            <person name="Symeonidi A."/>
            <person name="Weissenbach J."/>
            <person name="Zambounis A."/>
            <person name="Wincker P."/>
            <person name="Boyen C."/>
        </authorList>
    </citation>
    <scope>NUCLEOTIDE SEQUENCE [LARGE SCALE GENOMIC DNA]</scope>
    <source>
        <strain evidence="5">cv. Stackhouse</strain>
    </source>
</reference>
<dbReference type="SFLD" id="SFLDG00363">
    <property type="entry name" value="AMPS_(cytGST):_Alpha-__Mu-__Pi"/>
    <property type="match status" value="1"/>
</dbReference>
<feature type="domain" description="GST C-terminal" evidence="2">
    <location>
        <begin position="81"/>
        <end position="208"/>
    </location>
</feature>
<dbReference type="InterPro" id="IPR004045">
    <property type="entry name" value="Glutathione_S-Trfase_N"/>
</dbReference>
<dbReference type="EMBL" id="EF423558">
    <property type="protein sequence ID" value="ABR14709.1"/>
    <property type="molecule type" value="mRNA"/>
</dbReference>
<dbReference type="SFLD" id="SFLDS00019">
    <property type="entry name" value="Glutathione_Transferase_(cytos"/>
    <property type="match status" value="1"/>
</dbReference>
<dbReference type="GO" id="GO:0004364">
    <property type="term" value="F:glutathione transferase activity"/>
    <property type="evidence" value="ECO:0007669"/>
    <property type="project" value="UniProtKB-EC"/>
</dbReference>
<evidence type="ECO:0000313" key="3">
    <source>
        <dbReference type="EMBL" id="ABR14709.1"/>
    </source>
</evidence>
<dbReference type="GeneID" id="17323453"/>
<sequence>MPEIKLTYFDMRGRAEASRLALVVGEIPFEDERVVFDHWKEAKPKTPYAALPMLTVDGMQVAQSDAILRYCGKLAGLYPSDPLEAAKVDEVGGVIDDVTHAMYRYRGDDKDKLREERDKFSKVDVPRYVGALEKRLEAFGDGPWAVGGNMTIADLHICHLVTNIRCGMLDFVDKDLLEGYVRIVKSYSAVMEHPKVTEWYEKKPVKMFS</sequence>
<dbReference type="RefSeq" id="XP_005715740.1">
    <property type="nucleotide sequence ID" value="XM_005715683.1"/>
</dbReference>
<dbReference type="EC" id="2.5.1.18" evidence="3"/>
<dbReference type="OrthoDB" id="414243at2759"/>
<dbReference type="CDD" id="cd03192">
    <property type="entry name" value="GST_C_Sigma_like"/>
    <property type="match status" value="1"/>
</dbReference>
<dbReference type="InterPro" id="IPR036249">
    <property type="entry name" value="Thioredoxin-like_sf"/>
</dbReference>
<accession>B1N8I3</accession>
<dbReference type="InterPro" id="IPR010987">
    <property type="entry name" value="Glutathione-S-Trfase_C-like"/>
</dbReference>
<dbReference type="Gene3D" id="3.40.30.10">
    <property type="entry name" value="Glutaredoxin"/>
    <property type="match status" value="1"/>
</dbReference>
<evidence type="ECO:0000259" key="1">
    <source>
        <dbReference type="PROSITE" id="PS50404"/>
    </source>
</evidence>
<feature type="domain" description="GST N-terminal" evidence="1">
    <location>
        <begin position="2"/>
        <end position="79"/>
    </location>
</feature>
<dbReference type="Gene3D" id="1.20.1050.10">
    <property type="match status" value="1"/>
</dbReference>
<dbReference type="PROSITE" id="PS50404">
    <property type="entry name" value="GST_NTER"/>
    <property type="match status" value="1"/>
</dbReference>
<organism evidence="3">
    <name type="scientific">Chondrus crispus</name>
    <name type="common">Carrageen Irish moss</name>
    <name type="synonym">Polymorpha crispa</name>
    <dbReference type="NCBI Taxonomy" id="2769"/>
    <lineage>
        <taxon>Eukaryota</taxon>
        <taxon>Rhodophyta</taxon>
        <taxon>Florideophyceae</taxon>
        <taxon>Rhodymeniophycidae</taxon>
        <taxon>Gigartinales</taxon>
        <taxon>Gigartinaceae</taxon>
        <taxon>Chondrus</taxon>
    </lineage>
</organism>
<dbReference type="SFLD" id="SFLDG01205">
    <property type="entry name" value="AMPS.1"/>
    <property type="match status" value="1"/>
</dbReference>
<reference evidence="4" key="4">
    <citation type="journal article" date="2013" name="Proc. Natl. Acad. Sci. U.S.A.">
        <title>Genome structure and metabolic features in the red seaweed Chondrus crispus shed light on evolution of the Archaeplastida.</title>
        <authorList>
            <person name="Collen J."/>
            <person name="Porcel B."/>
            <person name="Carre W."/>
            <person name="Ball S.G."/>
            <person name="Chaparro C."/>
            <person name="Tonon T."/>
            <person name="Barbeyron T."/>
            <person name="Michel G."/>
            <person name="Noel B."/>
            <person name="Valentin K."/>
            <person name="Elias M."/>
            <person name="Artiguenave F."/>
            <person name="Arun A."/>
            <person name="Aury J.M."/>
            <person name="Barbosa-Neto J.F."/>
            <person name="Bothwell J.H."/>
            <person name="Bouget F.Y."/>
            <person name="Brillet L."/>
            <person name="Cabello-Hurtado F."/>
            <person name="Capella-Gutierrez S."/>
            <person name="Charrier B."/>
            <person name="Cladiere L."/>
            <person name="Cock J.M."/>
            <person name="Coelho S.M."/>
            <person name="Colleoni C."/>
            <person name="Czjzek M."/>
            <person name="Da Silva C."/>
            <person name="Delage L."/>
            <person name="Denoeud F."/>
            <person name="Deschamps P."/>
            <person name="Dittami S.M."/>
            <person name="Gabalden T."/>
            <person name="Gachon C.M."/>
            <person name="Groisillier A."/>
            <person name="Herve C."/>
            <person name="Jabbari K."/>
            <person name="Katinka M."/>
            <person name="Kloareg B."/>
            <person name="Kowalczyk N."/>
            <person name="Labadie K."/>
            <person name="Leblanc C."/>
            <person name="Lopez P.J."/>
            <person name="McLachlan D.H."/>
            <person name="Meslet-Cladiere L."/>
            <person name="Moustafa A."/>
            <person name="Nehr Z."/>
            <person name="Nyvall Collen P."/>
            <person name="Panaud O."/>
            <person name="Partensky F."/>
            <person name="Poulain J."/>
            <person name="Rensing S.A."/>
            <person name="Rousvoal S."/>
            <person name="Samson G."/>
            <person name="Symeonidi A."/>
            <person name="Weissenbach J."/>
            <person name="Zambounis A."/>
            <person name="Wincker P."/>
            <person name="Boyen C."/>
        </authorList>
    </citation>
    <scope>NUCLEOTIDE SEQUENCE [LARGE SCALE GENOMIC DNA]</scope>
    <source>
        <strain evidence="4">Stackhouse</strain>
    </source>
</reference>
<dbReference type="InterPro" id="IPR004046">
    <property type="entry name" value="GST_C"/>
</dbReference>
<dbReference type="PROSITE" id="PS50405">
    <property type="entry name" value="GST_CTER"/>
    <property type="match status" value="1"/>
</dbReference>
<dbReference type="InterPro" id="IPR040079">
    <property type="entry name" value="Glutathione_S-Trfase"/>
</dbReference>
<keyword evidence="3" id="KW-0808">Transferase</keyword>
<dbReference type="InterPro" id="IPR036282">
    <property type="entry name" value="Glutathione-S-Trfase_C_sf"/>
</dbReference>
<protein>
    <submittedName>
        <fullName evidence="3">Glutathione S-transferase</fullName>
        <ecNumber evidence="3">2.5.1.18</ecNumber>
    </submittedName>
</protein>
<evidence type="ECO:0000259" key="2">
    <source>
        <dbReference type="PROSITE" id="PS50405"/>
    </source>
</evidence>
<dbReference type="Gramene" id="CDF35921">
    <property type="protein sequence ID" value="CDF35921"/>
    <property type="gene ID" value="CHC_T00008810001"/>
</dbReference>
<dbReference type="InterPro" id="IPR050213">
    <property type="entry name" value="GST_superfamily"/>
</dbReference>
<dbReference type="PANTHER" id="PTHR11571">
    <property type="entry name" value="GLUTATHIONE S-TRANSFERASE"/>
    <property type="match status" value="1"/>
</dbReference>
<dbReference type="EMBL" id="HG001750">
    <property type="protein sequence ID" value="CDF35921.1"/>
    <property type="molecule type" value="Genomic_DNA"/>
</dbReference>
<reference evidence="4" key="5">
    <citation type="submission" date="2013-05" db="EMBL/GenBank/DDBJ databases">
        <authorList>
            <person name="Genoscope - CEA"/>
        </authorList>
    </citation>
    <scope>NUCLEOTIDE SEQUENCE</scope>
    <source>
        <strain evidence="4">Stackhouse</strain>
    </source>
</reference>
<dbReference type="PANTHER" id="PTHR11571:SF252">
    <property type="entry name" value="GLUTATHIONE S-TRANSFERASE"/>
    <property type="match status" value="1"/>
</dbReference>
<dbReference type="GO" id="GO:0006749">
    <property type="term" value="P:glutathione metabolic process"/>
    <property type="evidence" value="ECO:0007669"/>
    <property type="project" value="TreeGrafter"/>
</dbReference>
<dbReference type="CDD" id="cd03039">
    <property type="entry name" value="GST_N_Sigma_like"/>
    <property type="match status" value="1"/>
</dbReference>
<evidence type="ECO:0000313" key="4">
    <source>
        <dbReference type="EMBL" id="CDF35921.1"/>
    </source>
</evidence>
<dbReference type="SUPFAM" id="SSF47616">
    <property type="entry name" value="GST C-terminal domain-like"/>
    <property type="match status" value="1"/>
</dbReference>